<sequence length="595" mass="65248">MSLKDTASSLSSGTLISIFYLVLYFAGFVRIELKFDVYDRRLEAVEEVVAMMKYERAKENLNSKIFGKTQAFYIKDSQEVLVNETTDMMELLKNIVTLRMKICERNGKRRNVCPAGPQGPPGRAGPKGDKGNRGRVGKRGLQGMMGQPGRVGKHGPPGIRGEKGIKGDIGTPGIPGNKGEPGEYISAPKVIISSSQITVNEFDTVSLTCSATGNPKPQLSWSKTTGSLPSNRIKTTADGVMQIHDVRAEDTGTYKCVGNNVLGNDEKTTQVVVQTSPKISLKPGPSYVAVGNTIMLPKCAVASFPAAKIVWTKISVPDLHPRMRDISDGQLSIVNVHKEDSVFYQCRATNKIGVAVAITHLVVVDDPVITVRPPPQLSVNHGQTVSLRCEARGEPKHKVSWLKENGALPLGRSNDAGKYICVASSAGIFTTSTSVQLSVLACRPVGVADINKVPDARMSSSSHYDKYFAFYGRLNGSRGRGGWCARTKNDRGDHLQIDMGEVHSVCAVATQGKLTGSYVTSYKLYFSIDGVNWMVYTELNKMKIFGANTDRTSVVQHLIRSPTRTRFFRFYPVTHWVYPCMRVEIYVQRLEKGTE</sequence>
<keyword evidence="4" id="KW-0677">Repeat</keyword>
<dbReference type="FunFam" id="2.60.120.260:FF:000016">
    <property type="entry name" value="Contactin-associated protein-like 4 isoform 1"/>
    <property type="match status" value="1"/>
</dbReference>
<dbReference type="InterPro" id="IPR051170">
    <property type="entry name" value="Neural/epithelial_adhesion"/>
</dbReference>
<accession>A0A3M6U407</accession>
<gene>
    <name evidence="13" type="ORF">pdam_00010995</name>
</gene>
<keyword evidence="10" id="KW-1133">Transmembrane helix</keyword>
<keyword evidence="7" id="KW-0325">Glycoprotein</keyword>
<keyword evidence="2" id="KW-1003">Cell membrane</keyword>
<dbReference type="InterPro" id="IPR003598">
    <property type="entry name" value="Ig_sub2"/>
</dbReference>
<proteinExistence type="predicted"/>
<dbReference type="EMBL" id="RCHS01002278">
    <property type="protein sequence ID" value="RMX48400.1"/>
    <property type="molecule type" value="Genomic_DNA"/>
</dbReference>
<dbReference type="Proteomes" id="UP000275408">
    <property type="component" value="Unassembled WGS sequence"/>
</dbReference>
<dbReference type="Gene3D" id="2.60.120.260">
    <property type="entry name" value="Galactose-binding domain-like"/>
    <property type="match status" value="1"/>
</dbReference>
<name>A0A3M6U407_POCDA</name>
<evidence type="ECO:0000256" key="8">
    <source>
        <dbReference type="ARBA" id="ARBA00023319"/>
    </source>
</evidence>
<keyword evidence="6" id="KW-1015">Disulfide bond</keyword>
<dbReference type="PANTHER" id="PTHR12231">
    <property type="entry name" value="CTX-RELATED TYPE I TRANSMEMBRANE PROTEIN"/>
    <property type="match status" value="1"/>
</dbReference>
<keyword evidence="5 10" id="KW-0472">Membrane</keyword>
<dbReference type="InterPro" id="IPR036179">
    <property type="entry name" value="Ig-like_dom_sf"/>
</dbReference>
<dbReference type="InterPro" id="IPR013098">
    <property type="entry name" value="Ig_I-set"/>
</dbReference>
<protein>
    <recommendedName>
        <fullName evidence="15">F5/8 type C domain-containing protein</fullName>
    </recommendedName>
</protein>
<dbReference type="OrthoDB" id="5986705at2759"/>
<dbReference type="CDD" id="cd00096">
    <property type="entry name" value="Ig"/>
    <property type="match status" value="1"/>
</dbReference>
<dbReference type="InterPro" id="IPR013106">
    <property type="entry name" value="Ig_V-set"/>
</dbReference>
<dbReference type="SUPFAM" id="SSF48726">
    <property type="entry name" value="Immunoglobulin"/>
    <property type="match status" value="3"/>
</dbReference>
<dbReference type="PROSITE" id="PS50022">
    <property type="entry name" value="FA58C_3"/>
    <property type="match status" value="1"/>
</dbReference>
<evidence type="ECO:0008006" key="15">
    <source>
        <dbReference type="Google" id="ProtNLM"/>
    </source>
</evidence>
<keyword evidence="10" id="KW-0812">Transmembrane</keyword>
<dbReference type="GO" id="GO:0005886">
    <property type="term" value="C:plasma membrane"/>
    <property type="evidence" value="ECO:0007669"/>
    <property type="project" value="UniProtKB-SubCell"/>
</dbReference>
<evidence type="ECO:0000256" key="1">
    <source>
        <dbReference type="ARBA" id="ARBA00004236"/>
    </source>
</evidence>
<feature type="transmembrane region" description="Helical" evidence="10">
    <location>
        <begin position="12"/>
        <end position="31"/>
    </location>
</feature>
<feature type="domain" description="Ig-like" evidence="12">
    <location>
        <begin position="277"/>
        <end position="359"/>
    </location>
</feature>
<evidence type="ECO:0000313" key="13">
    <source>
        <dbReference type="EMBL" id="RMX48400.1"/>
    </source>
</evidence>
<comment type="subcellular location">
    <subcellularLocation>
        <location evidence="1">Cell membrane</location>
    </subcellularLocation>
</comment>
<comment type="caution">
    <text evidence="13">The sequence shown here is derived from an EMBL/GenBank/DDBJ whole genome shotgun (WGS) entry which is preliminary data.</text>
</comment>
<evidence type="ECO:0000256" key="3">
    <source>
        <dbReference type="ARBA" id="ARBA00022729"/>
    </source>
</evidence>
<feature type="region of interest" description="Disordered" evidence="9">
    <location>
        <begin position="111"/>
        <end position="179"/>
    </location>
</feature>
<dbReference type="SMART" id="SM00408">
    <property type="entry name" value="IGc2"/>
    <property type="match status" value="3"/>
</dbReference>
<organism evidence="13 14">
    <name type="scientific">Pocillopora damicornis</name>
    <name type="common">Cauliflower coral</name>
    <name type="synonym">Millepora damicornis</name>
    <dbReference type="NCBI Taxonomy" id="46731"/>
    <lineage>
        <taxon>Eukaryota</taxon>
        <taxon>Metazoa</taxon>
        <taxon>Cnidaria</taxon>
        <taxon>Anthozoa</taxon>
        <taxon>Hexacorallia</taxon>
        <taxon>Scleractinia</taxon>
        <taxon>Astrocoeniina</taxon>
        <taxon>Pocilloporidae</taxon>
        <taxon>Pocillopora</taxon>
    </lineage>
</organism>
<dbReference type="SMART" id="SM00409">
    <property type="entry name" value="IG"/>
    <property type="match status" value="3"/>
</dbReference>
<dbReference type="AlphaFoldDB" id="A0A3M6U407"/>
<feature type="domain" description="F5/8 type C" evidence="11">
    <location>
        <begin position="442"/>
        <end position="588"/>
    </location>
</feature>
<reference evidence="13 14" key="1">
    <citation type="journal article" date="2018" name="Sci. Rep.">
        <title>Comparative analysis of the Pocillopora damicornis genome highlights role of immune system in coral evolution.</title>
        <authorList>
            <person name="Cunning R."/>
            <person name="Bay R.A."/>
            <person name="Gillette P."/>
            <person name="Baker A.C."/>
            <person name="Traylor-Knowles N."/>
        </authorList>
    </citation>
    <scope>NUCLEOTIDE SEQUENCE [LARGE SCALE GENOMIC DNA]</scope>
    <source>
        <strain evidence="13">RSMAS</strain>
        <tissue evidence="13">Whole animal</tissue>
    </source>
</reference>
<evidence type="ECO:0000259" key="11">
    <source>
        <dbReference type="PROSITE" id="PS50022"/>
    </source>
</evidence>
<evidence type="ECO:0000256" key="10">
    <source>
        <dbReference type="SAM" id="Phobius"/>
    </source>
</evidence>
<dbReference type="Pfam" id="PF07679">
    <property type="entry name" value="I-set"/>
    <property type="match status" value="1"/>
</dbReference>
<dbReference type="FunFam" id="2.60.40.10:FF:000005">
    <property type="entry name" value="Neuronal cell adhesion molecule"/>
    <property type="match status" value="1"/>
</dbReference>
<dbReference type="SMART" id="SM00406">
    <property type="entry name" value="IGv"/>
    <property type="match status" value="1"/>
</dbReference>
<dbReference type="SUPFAM" id="SSF49785">
    <property type="entry name" value="Galactose-binding domain-like"/>
    <property type="match status" value="1"/>
</dbReference>
<dbReference type="STRING" id="46731.A0A3M6U407"/>
<keyword evidence="3" id="KW-0732">Signal</keyword>
<evidence type="ECO:0000256" key="6">
    <source>
        <dbReference type="ARBA" id="ARBA00023157"/>
    </source>
</evidence>
<dbReference type="InterPro" id="IPR013783">
    <property type="entry name" value="Ig-like_fold"/>
</dbReference>
<dbReference type="InterPro" id="IPR003599">
    <property type="entry name" value="Ig_sub"/>
</dbReference>
<evidence type="ECO:0000256" key="9">
    <source>
        <dbReference type="SAM" id="MobiDB-lite"/>
    </source>
</evidence>
<keyword evidence="14" id="KW-1185">Reference proteome</keyword>
<dbReference type="InterPro" id="IPR007110">
    <property type="entry name" value="Ig-like_dom"/>
</dbReference>
<dbReference type="PANTHER" id="PTHR12231:SF267">
    <property type="entry name" value="BASEMENT MEMBRANE-SPECIFIC HEPARAN SULFATE PROTEOGLYCAN CORE PROTEIN"/>
    <property type="match status" value="1"/>
</dbReference>
<evidence type="ECO:0000256" key="4">
    <source>
        <dbReference type="ARBA" id="ARBA00022737"/>
    </source>
</evidence>
<dbReference type="Pfam" id="PF13927">
    <property type="entry name" value="Ig_3"/>
    <property type="match status" value="2"/>
</dbReference>
<dbReference type="Pfam" id="PF01391">
    <property type="entry name" value="Collagen"/>
    <property type="match status" value="1"/>
</dbReference>
<feature type="domain" description="Ig-like" evidence="12">
    <location>
        <begin position="188"/>
        <end position="274"/>
    </location>
</feature>
<dbReference type="InterPro" id="IPR008160">
    <property type="entry name" value="Collagen"/>
</dbReference>
<evidence type="ECO:0000256" key="2">
    <source>
        <dbReference type="ARBA" id="ARBA00022475"/>
    </source>
</evidence>
<evidence type="ECO:0000259" key="12">
    <source>
        <dbReference type="PROSITE" id="PS50835"/>
    </source>
</evidence>
<dbReference type="SMART" id="SM00231">
    <property type="entry name" value="FA58C"/>
    <property type="match status" value="1"/>
</dbReference>
<dbReference type="PROSITE" id="PS50835">
    <property type="entry name" value="IG_LIKE"/>
    <property type="match status" value="3"/>
</dbReference>
<evidence type="ECO:0000313" key="14">
    <source>
        <dbReference type="Proteomes" id="UP000275408"/>
    </source>
</evidence>
<dbReference type="InterPro" id="IPR008979">
    <property type="entry name" value="Galactose-bd-like_sf"/>
</dbReference>
<dbReference type="Gene3D" id="2.60.40.10">
    <property type="entry name" value="Immunoglobulins"/>
    <property type="match status" value="3"/>
</dbReference>
<keyword evidence="8" id="KW-0393">Immunoglobulin domain</keyword>
<feature type="domain" description="Ig-like" evidence="12">
    <location>
        <begin position="367"/>
        <end position="438"/>
    </location>
</feature>
<dbReference type="CDD" id="cd00057">
    <property type="entry name" value="FA58C"/>
    <property type="match status" value="1"/>
</dbReference>
<dbReference type="Pfam" id="PF00754">
    <property type="entry name" value="F5_F8_type_C"/>
    <property type="match status" value="1"/>
</dbReference>
<evidence type="ECO:0000256" key="5">
    <source>
        <dbReference type="ARBA" id="ARBA00023136"/>
    </source>
</evidence>
<dbReference type="InterPro" id="IPR000421">
    <property type="entry name" value="FA58C"/>
</dbReference>
<evidence type="ECO:0000256" key="7">
    <source>
        <dbReference type="ARBA" id="ARBA00023180"/>
    </source>
</evidence>